<feature type="domain" description="Methyltransferase regulatory" evidence="1">
    <location>
        <begin position="186"/>
        <end position="268"/>
    </location>
</feature>
<protein>
    <submittedName>
        <fullName evidence="3">SAM-dependent methyltransferase</fullName>
    </submittedName>
</protein>
<proteinExistence type="predicted"/>
<dbReference type="InterPro" id="IPR025714">
    <property type="entry name" value="Methyltranfer_dom"/>
</dbReference>
<reference evidence="3 4" key="1">
    <citation type="submission" date="2020-03" db="EMBL/GenBank/DDBJ databases">
        <title>Genomic Encyclopedia of Type Strains, Phase IV (KMG-IV): sequencing the most valuable type-strain genomes for metagenomic binning, comparative biology and taxonomic classification.</title>
        <authorList>
            <person name="Goeker M."/>
        </authorList>
    </citation>
    <scope>NUCLEOTIDE SEQUENCE [LARGE SCALE GENOMIC DNA]</scope>
    <source>
        <strain evidence="3 4">DSM 103870</strain>
    </source>
</reference>
<keyword evidence="3" id="KW-0808">Transferase</keyword>
<dbReference type="RefSeq" id="WP_166951980.1">
    <property type="nucleotide sequence ID" value="NZ_JAASQI010000004.1"/>
</dbReference>
<dbReference type="GO" id="GO:0008168">
    <property type="term" value="F:methyltransferase activity"/>
    <property type="evidence" value="ECO:0007669"/>
    <property type="project" value="UniProtKB-KW"/>
</dbReference>
<evidence type="ECO:0000259" key="2">
    <source>
        <dbReference type="Pfam" id="PF13847"/>
    </source>
</evidence>
<evidence type="ECO:0000313" key="3">
    <source>
        <dbReference type="EMBL" id="NIJ58221.1"/>
    </source>
</evidence>
<dbReference type="InterPro" id="IPR029063">
    <property type="entry name" value="SAM-dependent_MTases_sf"/>
</dbReference>
<dbReference type="Pfam" id="PF13847">
    <property type="entry name" value="Methyltransf_31"/>
    <property type="match status" value="1"/>
</dbReference>
<dbReference type="EMBL" id="JAASQI010000004">
    <property type="protein sequence ID" value="NIJ58221.1"/>
    <property type="molecule type" value="Genomic_DNA"/>
</dbReference>
<gene>
    <name evidence="3" type="ORF">FHS82_002063</name>
</gene>
<name>A0ABX0V534_9HYPH</name>
<dbReference type="GO" id="GO:0032259">
    <property type="term" value="P:methylation"/>
    <property type="evidence" value="ECO:0007669"/>
    <property type="project" value="UniProtKB-KW"/>
</dbReference>
<comment type="caution">
    <text evidence="3">The sequence shown here is derived from an EMBL/GenBank/DDBJ whole genome shotgun (WGS) entry which is preliminary data.</text>
</comment>
<dbReference type="PANTHER" id="PTHR43861">
    <property type="entry name" value="TRANS-ACONITATE 2-METHYLTRANSFERASE-RELATED"/>
    <property type="match status" value="1"/>
</dbReference>
<keyword evidence="4" id="KW-1185">Reference proteome</keyword>
<dbReference type="InterPro" id="IPR018773">
    <property type="entry name" value="MeTrfase_reg_dom_prd"/>
</dbReference>
<accession>A0ABX0V534</accession>
<sequence length="476" mass="51098">MSQGVGAPQGPLSYLEIGCGNGLTANIVAAANPDVDVTGVDFNPAHVRQARALAEAAGTRNVRFLERSFQDLAGDDTLPGFDVIALHGVYSWVSAANRGHICEIIRKNLKPGGIVYISYNAYPGWSAGATLQRLLRDGGALGGGSVVQQLQRGLGLAGRLRELNASFFTANPEAGRVLDVLGNLSANYLAHEYLNRDWNAFYFSDIARELGEAKVVFGASANLAQHADLLNFTDDQRKLLASIPDVTVRELVRDTLLNTSFRRDIFVRGAGVPARSVQRELWNAQRFVLLQDPADVPRKITAQVGEVTLNADVYEPVLATLARGPQTLGELMRDEAVSRLAWEQAAEALLFLVILGVVQIALPADGEAERAVRTKAINAAIVARIRAGENIHAFASPVTGSGISVDGLSQLFLAAHWTGEADKVGYVLAQLKEKGQVLRKDGSAVEGDEAARAHLQEALGAFEDKTIRLLQRVGVV</sequence>
<evidence type="ECO:0000313" key="4">
    <source>
        <dbReference type="Proteomes" id="UP001429580"/>
    </source>
</evidence>
<dbReference type="Proteomes" id="UP001429580">
    <property type="component" value="Unassembled WGS sequence"/>
</dbReference>
<dbReference type="Pfam" id="PF10119">
    <property type="entry name" value="MethyTransf_Reg"/>
    <property type="match status" value="1"/>
</dbReference>
<dbReference type="Gene3D" id="3.40.50.150">
    <property type="entry name" value="Vaccinia Virus protein VP39"/>
    <property type="match status" value="1"/>
</dbReference>
<dbReference type="CDD" id="cd02440">
    <property type="entry name" value="AdoMet_MTases"/>
    <property type="match status" value="1"/>
</dbReference>
<feature type="domain" description="Methyltransferase" evidence="2">
    <location>
        <begin position="13"/>
        <end position="121"/>
    </location>
</feature>
<dbReference type="SUPFAM" id="SSF53335">
    <property type="entry name" value="S-adenosyl-L-methionine-dependent methyltransferases"/>
    <property type="match status" value="1"/>
</dbReference>
<evidence type="ECO:0000259" key="1">
    <source>
        <dbReference type="Pfam" id="PF10119"/>
    </source>
</evidence>
<organism evidence="3 4">
    <name type="scientific">Pseudochelatococcus lubricantis</name>
    <dbReference type="NCBI Taxonomy" id="1538102"/>
    <lineage>
        <taxon>Bacteria</taxon>
        <taxon>Pseudomonadati</taxon>
        <taxon>Pseudomonadota</taxon>
        <taxon>Alphaproteobacteria</taxon>
        <taxon>Hyphomicrobiales</taxon>
        <taxon>Chelatococcaceae</taxon>
        <taxon>Pseudochelatococcus</taxon>
    </lineage>
</organism>
<keyword evidence="3" id="KW-0489">Methyltransferase</keyword>